<evidence type="ECO:0000313" key="3">
    <source>
        <dbReference type="Proteomes" id="UP000367750"/>
    </source>
</evidence>
<keyword evidence="1" id="KW-0812">Transmembrane</keyword>
<name>A0A5J5FSZ9_9BACL</name>
<feature type="transmembrane region" description="Helical" evidence="1">
    <location>
        <begin position="72"/>
        <end position="92"/>
    </location>
</feature>
<dbReference type="AlphaFoldDB" id="A0A5J5FSZ9"/>
<organism evidence="2 3">
    <name type="scientific">Paenibacillus spiritus</name>
    <dbReference type="NCBI Taxonomy" id="2496557"/>
    <lineage>
        <taxon>Bacteria</taxon>
        <taxon>Bacillati</taxon>
        <taxon>Bacillota</taxon>
        <taxon>Bacilli</taxon>
        <taxon>Bacillales</taxon>
        <taxon>Paenibacillaceae</taxon>
        <taxon>Paenibacillus</taxon>
    </lineage>
</organism>
<feature type="transmembrane region" description="Helical" evidence="1">
    <location>
        <begin position="224"/>
        <end position="245"/>
    </location>
</feature>
<sequence length="246" mass="26849">MAFCTKCGQKLTEGEPHVCEEVAAGWSGNEGAWNGGAAMQPQVRPQQVNFNTMLYLMKNPERAATLQPEKDFVNGLLGLVASLLGFMIWGWALNKKIFDIIGSVFGGFGGYDDYYDLFEPSSAVSSAVMGRVFVLGLVSILVLTASVWLIGQWRGSRKLTAKEVVTYIGGMQYTFGAGFVVAALCTLINLRLATLVLLVNLIAALTTTVISSSDIFRVSRERRFSFITLSIAVYFLLFMLVTAIVI</sequence>
<accession>A0A5J5FSZ9</accession>
<gene>
    <name evidence="2" type="ORF">F4V43_19135</name>
</gene>
<dbReference type="Proteomes" id="UP000367750">
    <property type="component" value="Unassembled WGS sequence"/>
</dbReference>
<feature type="transmembrane region" description="Helical" evidence="1">
    <location>
        <begin position="132"/>
        <end position="152"/>
    </location>
</feature>
<dbReference type="OrthoDB" id="2608613at2"/>
<keyword evidence="1" id="KW-1133">Transmembrane helix</keyword>
<feature type="transmembrane region" description="Helical" evidence="1">
    <location>
        <begin position="164"/>
        <end position="184"/>
    </location>
</feature>
<keyword evidence="1" id="KW-0472">Membrane</keyword>
<feature type="transmembrane region" description="Helical" evidence="1">
    <location>
        <begin position="190"/>
        <end position="212"/>
    </location>
</feature>
<evidence type="ECO:0008006" key="4">
    <source>
        <dbReference type="Google" id="ProtNLM"/>
    </source>
</evidence>
<keyword evidence="3" id="KW-1185">Reference proteome</keyword>
<evidence type="ECO:0000313" key="2">
    <source>
        <dbReference type="EMBL" id="KAA8995989.1"/>
    </source>
</evidence>
<evidence type="ECO:0000256" key="1">
    <source>
        <dbReference type="SAM" id="Phobius"/>
    </source>
</evidence>
<dbReference type="EMBL" id="VYKK01000037">
    <property type="protein sequence ID" value="KAA8995989.1"/>
    <property type="molecule type" value="Genomic_DNA"/>
</dbReference>
<comment type="caution">
    <text evidence="2">The sequence shown here is derived from an EMBL/GenBank/DDBJ whole genome shotgun (WGS) entry which is preliminary data.</text>
</comment>
<protein>
    <recommendedName>
        <fullName evidence="4">Yip1 domain-containing protein</fullName>
    </recommendedName>
</protein>
<reference evidence="2 3" key="1">
    <citation type="submission" date="2019-09" db="EMBL/GenBank/DDBJ databases">
        <title>Bacillus ochoae sp. nov., Paenibacillus whitsoniae sp. nov., Paenibacillus spiritus sp. nov. Isolated from the Mars Exploration Rover during spacecraft assembly.</title>
        <authorList>
            <person name="Seuylemezian A."/>
            <person name="Vaishampayan P."/>
        </authorList>
    </citation>
    <scope>NUCLEOTIDE SEQUENCE [LARGE SCALE GENOMIC DNA]</scope>
    <source>
        <strain evidence="2 3">MER_111</strain>
    </source>
</reference>
<proteinExistence type="predicted"/>